<evidence type="ECO:0000256" key="5">
    <source>
        <dbReference type="ARBA" id="ARBA00037900"/>
    </source>
</evidence>
<evidence type="ECO:0000313" key="10">
    <source>
        <dbReference type="Proteomes" id="UP000676565"/>
    </source>
</evidence>
<proteinExistence type="inferred from homology"/>
<evidence type="ECO:0000256" key="1">
    <source>
        <dbReference type="ARBA" id="ARBA00006336"/>
    </source>
</evidence>
<accession>A0ABS5C1Z1</accession>
<dbReference type="InterPro" id="IPR036380">
    <property type="entry name" value="Isochorismatase-like_sf"/>
</dbReference>
<name>A0ABS5C1Z1_9BACT</name>
<gene>
    <name evidence="9" type="ORF">J8F10_32520</name>
</gene>
<keyword evidence="4" id="KW-0378">Hydrolase</keyword>
<sequence>MLTPATTSLLVVDAQQGFTDLCPAELPVPGGAAIVPRVNALLALPFARVDATQDWHPLDHRSFLGQADNIYPPHCITNTPGAEFLPGLRVDRFSAIWRKGYDRDFEAYAVTAQHPGLGAFLSASGIKAVVVCGIATNICCFFAARDLRLAGFDVWLVEDASAGIDVPAAGLFQSKAKEEGQALGIRYCTVEDITSAMGRR</sequence>
<dbReference type="EMBL" id="JAGKQQ010000001">
    <property type="protein sequence ID" value="MBP3959991.1"/>
    <property type="molecule type" value="Genomic_DNA"/>
</dbReference>
<dbReference type="Proteomes" id="UP000676565">
    <property type="component" value="Unassembled WGS sequence"/>
</dbReference>
<dbReference type="Gene3D" id="3.40.50.850">
    <property type="entry name" value="Isochorismatase-like"/>
    <property type="match status" value="1"/>
</dbReference>
<feature type="domain" description="Isochorismatase-like" evidence="8">
    <location>
        <begin position="8"/>
        <end position="166"/>
    </location>
</feature>
<comment type="pathway">
    <text evidence="5">Cofactor biosynthesis; nicotinate biosynthesis; nicotinate from nicotinamide: step 1/1.</text>
</comment>
<evidence type="ECO:0000259" key="8">
    <source>
        <dbReference type="Pfam" id="PF00857"/>
    </source>
</evidence>
<comment type="caution">
    <text evidence="9">The sequence shown here is derived from an EMBL/GenBank/DDBJ whole genome shotgun (WGS) entry which is preliminary data.</text>
</comment>
<dbReference type="InterPro" id="IPR000868">
    <property type="entry name" value="Isochorismatase-like_dom"/>
</dbReference>
<organism evidence="9 10">
    <name type="scientific">Gemmata palustris</name>
    <dbReference type="NCBI Taxonomy" id="2822762"/>
    <lineage>
        <taxon>Bacteria</taxon>
        <taxon>Pseudomonadati</taxon>
        <taxon>Planctomycetota</taxon>
        <taxon>Planctomycetia</taxon>
        <taxon>Gemmatales</taxon>
        <taxon>Gemmataceae</taxon>
        <taxon>Gemmata</taxon>
    </lineage>
</organism>
<evidence type="ECO:0000256" key="6">
    <source>
        <dbReference type="ARBA" id="ARBA00039017"/>
    </source>
</evidence>
<evidence type="ECO:0000256" key="2">
    <source>
        <dbReference type="ARBA" id="ARBA00022642"/>
    </source>
</evidence>
<comment type="similarity">
    <text evidence="1">Belongs to the isochorismatase family.</text>
</comment>
<reference evidence="9 10" key="1">
    <citation type="submission" date="2021-04" db="EMBL/GenBank/DDBJ databases">
        <authorList>
            <person name="Ivanova A."/>
        </authorList>
    </citation>
    <scope>NUCLEOTIDE SEQUENCE [LARGE SCALE GENOMIC DNA]</scope>
    <source>
        <strain evidence="9 10">G18</strain>
    </source>
</reference>
<dbReference type="RefSeq" id="WP_210660943.1">
    <property type="nucleotide sequence ID" value="NZ_JAGKQQ010000001.1"/>
</dbReference>
<evidence type="ECO:0000256" key="7">
    <source>
        <dbReference type="ARBA" id="ARBA00043224"/>
    </source>
</evidence>
<evidence type="ECO:0000256" key="4">
    <source>
        <dbReference type="ARBA" id="ARBA00022801"/>
    </source>
</evidence>
<evidence type="ECO:0000256" key="3">
    <source>
        <dbReference type="ARBA" id="ARBA00022723"/>
    </source>
</evidence>
<dbReference type="EC" id="3.5.1.19" evidence="6"/>
<dbReference type="PANTHER" id="PTHR11080">
    <property type="entry name" value="PYRAZINAMIDASE/NICOTINAMIDASE"/>
    <property type="match status" value="1"/>
</dbReference>
<keyword evidence="2" id="KW-0662">Pyridine nucleotide biosynthesis</keyword>
<keyword evidence="10" id="KW-1185">Reference proteome</keyword>
<dbReference type="InterPro" id="IPR052347">
    <property type="entry name" value="Isochorismatase_Nicotinamidase"/>
</dbReference>
<evidence type="ECO:0000313" key="9">
    <source>
        <dbReference type="EMBL" id="MBP3959991.1"/>
    </source>
</evidence>
<dbReference type="Pfam" id="PF00857">
    <property type="entry name" value="Isochorismatase"/>
    <property type="match status" value="1"/>
</dbReference>
<keyword evidence="3" id="KW-0479">Metal-binding</keyword>
<dbReference type="SUPFAM" id="SSF52499">
    <property type="entry name" value="Isochorismatase-like hydrolases"/>
    <property type="match status" value="1"/>
</dbReference>
<dbReference type="PANTHER" id="PTHR11080:SF2">
    <property type="entry name" value="LD05707P"/>
    <property type="match status" value="1"/>
</dbReference>
<protein>
    <recommendedName>
        <fullName evidence="6">nicotinamidase</fullName>
        <ecNumber evidence="6">3.5.1.19</ecNumber>
    </recommendedName>
    <alternativeName>
        <fullName evidence="7">Nicotinamide deamidase</fullName>
    </alternativeName>
</protein>